<organism evidence="2 3">
    <name type="scientific">Piptocephalis cylindrospora</name>
    <dbReference type="NCBI Taxonomy" id="1907219"/>
    <lineage>
        <taxon>Eukaryota</taxon>
        <taxon>Fungi</taxon>
        <taxon>Fungi incertae sedis</taxon>
        <taxon>Zoopagomycota</taxon>
        <taxon>Zoopagomycotina</taxon>
        <taxon>Zoopagomycetes</taxon>
        <taxon>Zoopagales</taxon>
        <taxon>Piptocephalidaceae</taxon>
        <taxon>Piptocephalis</taxon>
    </lineage>
</organism>
<dbReference type="PANTHER" id="PTHR28125">
    <property type="entry name" value="MEIOTIC EXPRESSION UP-REGULATED PROTEIN 26"/>
    <property type="match status" value="1"/>
</dbReference>
<name>A0A4P9Y3R3_9FUNG</name>
<dbReference type="OrthoDB" id="5595379at2759"/>
<feature type="domain" description="Transcription regulator Rua1 C-terminal" evidence="1">
    <location>
        <begin position="19"/>
        <end position="123"/>
    </location>
</feature>
<dbReference type="PANTHER" id="PTHR28125:SF2">
    <property type="entry name" value="MEIOTIC EXPRESSION UP-REGULATED PROTEIN 26"/>
    <property type="match status" value="1"/>
</dbReference>
<reference evidence="3" key="1">
    <citation type="journal article" date="2018" name="Nat. Microbiol.">
        <title>Leveraging single-cell genomics to expand the fungal tree of life.</title>
        <authorList>
            <person name="Ahrendt S.R."/>
            <person name="Quandt C.A."/>
            <person name="Ciobanu D."/>
            <person name="Clum A."/>
            <person name="Salamov A."/>
            <person name="Andreopoulos B."/>
            <person name="Cheng J.F."/>
            <person name="Woyke T."/>
            <person name="Pelin A."/>
            <person name="Henrissat B."/>
            <person name="Reynolds N.K."/>
            <person name="Benny G.L."/>
            <person name="Smith M.E."/>
            <person name="James T.Y."/>
            <person name="Grigoriev I.V."/>
        </authorList>
    </citation>
    <scope>NUCLEOTIDE SEQUENCE [LARGE SCALE GENOMIC DNA]</scope>
</reference>
<protein>
    <recommendedName>
        <fullName evidence="1">Transcription regulator Rua1 C-terminal domain-containing protein</fullName>
    </recommendedName>
</protein>
<evidence type="ECO:0000313" key="2">
    <source>
        <dbReference type="EMBL" id="RKP12771.1"/>
    </source>
</evidence>
<evidence type="ECO:0000313" key="3">
    <source>
        <dbReference type="Proteomes" id="UP000267251"/>
    </source>
</evidence>
<dbReference type="InterPro" id="IPR028012">
    <property type="entry name" value="Rua1_C"/>
</dbReference>
<sequence>MKGPNPPQPDAILQTPKTRSDMYTPRWLLGQGSFKSGLCPLCPTLRWFRMKFSAYWYHMNFHHGISSHTFLPFPAPSAMRFNRYRGVKEALCPRCHQWVVASSSKNVAVKVQEIYWWKHAQKCFGKGDRAISN</sequence>
<gene>
    <name evidence="2" type="ORF">BJ684DRAFT_11020</name>
</gene>
<accession>A0A4P9Y3R3</accession>
<proteinExistence type="predicted"/>
<dbReference type="EMBL" id="KZ988210">
    <property type="protein sequence ID" value="RKP12771.1"/>
    <property type="molecule type" value="Genomic_DNA"/>
</dbReference>
<keyword evidence="3" id="KW-1185">Reference proteome</keyword>
<dbReference type="Pfam" id="PF14616">
    <property type="entry name" value="Rua1_C"/>
    <property type="match status" value="1"/>
</dbReference>
<dbReference type="AlphaFoldDB" id="A0A4P9Y3R3"/>
<evidence type="ECO:0000259" key="1">
    <source>
        <dbReference type="Pfam" id="PF14616"/>
    </source>
</evidence>
<dbReference type="Proteomes" id="UP000267251">
    <property type="component" value="Unassembled WGS sequence"/>
</dbReference>